<comment type="caution">
    <text evidence="1">The sequence shown here is derived from an EMBL/GenBank/DDBJ whole genome shotgun (WGS) entry which is preliminary data.</text>
</comment>
<reference evidence="1" key="2">
    <citation type="journal article" date="2021" name="PeerJ">
        <title>Extensive microbial diversity within the chicken gut microbiome revealed by metagenomics and culture.</title>
        <authorList>
            <person name="Gilroy R."/>
            <person name="Ravi A."/>
            <person name="Getino M."/>
            <person name="Pursley I."/>
            <person name="Horton D.L."/>
            <person name="Alikhan N.F."/>
            <person name="Baker D."/>
            <person name="Gharbi K."/>
            <person name="Hall N."/>
            <person name="Watson M."/>
            <person name="Adriaenssens E.M."/>
            <person name="Foster-Nyarko E."/>
            <person name="Jarju S."/>
            <person name="Secka A."/>
            <person name="Antonio M."/>
            <person name="Oren A."/>
            <person name="Chaudhuri R.R."/>
            <person name="La Ragione R."/>
            <person name="Hildebrand F."/>
            <person name="Pallen M.J."/>
        </authorList>
    </citation>
    <scope>NUCLEOTIDE SEQUENCE</scope>
    <source>
        <strain evidence="1">ChiBcec15-4380</strain>
    </source>
</reference>
<protein>
    <submittedName>
        <fullName evidence="1">Uncharacterized protein</fullName>
    </submittedName>
</protein>
<dbReference type="EMBL" id="DVHE01000060">
    <property type="protein sequence ID" value="HIR51221.1"/>
    <property type="molecule type" value="Genomic_DNA"/>
</dbReference>
<organism evidence="1 2">
    <name type="scientific">Candidatus Avoscillospira avicola</name>
    <dbReference type="NCBI Taxonomy" id="2840706"/>
    <lineage>
        <taxon>Bacteria</taxon>
        <taxon>Bacillati</taxon>
        <taxon>Bacillota</taxon>
        <taxon>Clostridia</taxon>
        <taxon>Eubacteriales</taxon>
        <taxon>Oscillospiraceae</taxon>
        <taxon>Oscillospiraceae incertae sedis</taxon>
        <taxon>Candidatus Avoscillospira</taxon>
    </lineage>
</organism>
<dbReference type="AlphaFoldDB" id="A0A9D1DIG1"/>
<dbReference type="Proteomes" id="UP000824239">
    <property type="component" value="Unassembled WGS sequence"/>
</dbReference>
<evidence type="ECO:0000313" key="1">
    <source>
        <dbReference type="EMBL" id="HIR51221.1"/>
    </source>
</evidence>
<dbReference type="Gene3D" id="3.20.20.510">
    <property type="entry name" value="Uncharacterised protein PF12979, DUF3863"/>
    <property type="match status" value="1"/>
</dbReference>
<name>A0A9D1DIG1_9FIRM</name>
<accession>A0A9D1DIG1</accession>
<gene>
    <name evidence="1" type="ORF">IAA53_08035</name>
</gene>
<evidence type="ECO:0000313" key="2">
    <source>
        <dbReference type="Proteomes" id="UP000824239"/>
    </source>
</evidence>
<sequence length="599" mass="66640">MIVNLIHRPAPGSQYEMFRLQQEMAHSLGLKVTLLLPYDFLFDERTLRDVREDHARYGDELGLWLGELTGGHMAQEVESPEPFLWLHSRDNKEKILRAALGKFSEALGGPPAAFGAYHMDAISMELLHRLCPTVKITIAGCFEEGVKVFHGCNNSWYLFNEGMPWFPWYPARENSLRPAVTPEEWCGIVAVPHLARDLALSFEGRNDFFASHPANVQRAMANDGATAPYVLNLLDVYRFQERLNQGFSYTNVFVGPNWLSGSPYVQDSDEVTQGLYRAYLEYFVTLREQGKLQDMHMSEFADWFRSHVPVGTPQLYDAREILYGGGKRYVWYCDSDLRVTFDLCQGGSIGDLRPFVARLPRSTGADRPEKAIGSNPYLIQSQYRTGNAHHHADGARSTLLLTHGGETLDLADVPAAAARVERSDSGLVLELKPVELRFSDGLEVAVQTTIRVERGGKIRFSRALAACSQPEAELLATEYVKGCWGVTEYPEPMEGIVLLVRGARDTAELTYRYGGRTLTLPEAAEAAAALPQLGTTLGLTAVAGETVCASVDEGYVFNPYYTLRVQGRITREKGMETALWLEKNDFCTAAPSASAGKTT</sequence>
<reference evidence="1" key="1">
    <citation type="submission" date="2020-10" db="EMBL/GenBank/DDBJ databases">
        <authorList>
            <person name="Gilroy R."/>
        </authorList>
    </citation>
    <scope>NUCLEOTIDE SEQUENCE</scope>
    <source>
        <strain evidence="1">ChiBcec15-4380</strain>
    </source>
</reference>
<proteinExistence type="predicted"/>